<proteinExistence type="predicted"/>
<comment type="caution">
    <text evidence="2">The sequence shown here is derived from an EMBL/GenBank/DDBJ whole genome shotgun (WGS) entry which is preliminary data.</text>
</comment>
<reference evidence="2" key="1">
    <citation type="submission" date="2019-08" db="EMBL/GenBank/DDBJ databases">
        <title>The genome of the North American firefly Photinus pyralis.</title>
        <authorList>
            <consortium name="Photinus pyralis genome working group"/>
            <person name="Fallon T.R."/>
            <person name="Sander Lower S.E."/>
            <person name="Weng J.-K."/>
        </authorList>
    </citation>
    <scope>NUCLEOTIDE SEQUENCE</scope>
    <source>
        <strain evidence="2">TRF0915ILg1</strain>
        <tissue evidence="2">Whole body</tissue>
    </source>
</reference>
<evidence type="ECO:0000313" key="3">
    <source>
        <dbReference type="Proteomes" id="UP000801492"/>
    </source>
</evidence>
<sequence>MINNPGKPITIYSIAGLVGDAFPESLTPLNICNGFKKTGIEPFNSDIFTEEIFLSAFVIDRPASPNQPIASTSRNLDEELSLSRLPLVVCAVISPVEIRTHPKAPPRKGARNINKKRSVILTDNKKTLKEETAKRNDKRMRK</sequence>
<keyword evidence="3" id="KW-1185">Reference proteome</keyword>
<feature type="compositionally biased region" description="Basic and acidic residues" evidence="1">
    <location>
        <begin position="123"/>
        <end position="135"/>
    </location>
</feature>
<dbReference type="AlphaFoldDB" id="A0A8K0CWZ3"/>
<evidence type="ECO:0000256" key="1">
    <source>
        <dbReference type="SAM" id="MobiDB-lite"/>
    </source>
</evidence>
<organism evidence="2 3">
    <name type="scientific">Ignelater luminosus</name>
    <name type="common">Cucubano</name>
    <name type="synonym">Pyrophorus luminosus</name>
    <dbReference type="NCBI Taxonomy" id="2038154"/>
    <lineage>
        <taxon>Eukaryota</taxon>
        <taxon>Metazoa</taxon>
        <taxon>Ecdysozoa</taxon>
        <taxon>Arthropoda</taxon>
        <taxon>Hexapoda</taxon>
        <taxon>Insecta</taxon>
        <taxon>Pterygota</taxon>
        <taxon>Neoptera</taxon>
        <taxon>Endopterygota</taxon>
        <taxon>Coleoptera</taxon>
        <taxon>Polyphaga</taxon>
        <taxon>Elateriformia</taxon>
        <taxon>Elateroidea</taxon>
        <taxon>Elateridae</taxon>
        <taxon>Agrypninae</taxon>
        <taxon>Pyrophorini</taxon>
        <taxon>Ignelater</taxon>
    </lineage>
</organism>
<evidence type="ECO:0000313" key="2">
    <source>
        <dbReference type="EMBL" id="KAF2895235.1"/>
    </source>
</evidence>
<dbReference type="OrthoDB" id="6778627at2759"/>
<protein>
    <submittedName>
        <fullName evidence="2">Uncharacterized protein</fullName>
    </submittedName>
</protein>
<gene>
    <name evidence="2" type="ORF">ILUMI_10940</name>
</gene>
<dbReference type="EMBL" id="VTPC01006108">
    <property type="protein sequence ID" value="KAF2895235.1"/>
    <property type="molecule type" value="Genomic_DNA"/>
</dbReference>
<dbReference type="Proteomes" id="UP000801492">
    <property type="component" value="Unassembled WGS sequence"/>
</dbReference>
<name>A0A8K0CWZ3_IGNLU</name>
<feature type="compositionally biased region" description="Basic residues" evidence="1">
    <location>
        <begin position="101"/>
        <end position="118"/>
    </location>
</feature>
<accession>A0A8K0CWZ3</accession>
<feature type="region of interest" description="Disordered" evidence="1">
    <location>
        <begin position="100"/>
        <end position="142"/>
    </location>
</feature>